<dbReference type="Proteomes" id="UP000821845">
    <property type="component" value="Chromosome 9"/>
</dbReference>
<gene>
    <name evidence="1" type="ORF">HPB50_007297</name>
</gene>
<organism evidence="1 2">
    <name type="scientific">Hyalomma asiaticum</name>
    <name type="common">Tick</name>
    <dbReference type="NCBI Taxonomy" id="266040"/>
    <lineage>
        <taxon>Eukaryota</taxon>
        <taxon>Metazoa</taxon>
        <taxon>Ecdysozoa</taxon>
        <taxon>Arthropoda</taxon>
        <taxon>Chelicerata</taxon>
        <taxon>Arachnida</taxon>
        <taxon>Acari</taxon>
        <taxon>Parasitiformes</taxon>
        <taxon>Ixodida</taxon>
        <taxon>Ixodoidea</taxon>
        <taxon>Ixodidae</taxon>
        <taxon>Hyalomminae</taxon>
        <taxon>Hyalomma</taxon>
    </lineage>
</organism>
<evidence type="ECO:0000313" key="2">
    <source>
        <dbReference type="Proteomes" id="UP000821845"/>
    </source>
</evidence>
<comment type="caution">
    <text evidence="1">The sequence shown here is derived from an EMBL/GenBank/DDBJ whole genome shotgun (WGS) entry which is preliminary data.</text>
</comment>
<evidence type="ECO:0000313" key="1">
    <source>
        <dbReference type="EMBL" id="KAH6921999.1"/>
    </source>
</evidence>
<keyword evidence="2" id="KW-1185">Reference proteome</keyword>
<accession>A0ACB7RND3</accession>
<dbReference type="EMBL" id="CM023489">
    <property type="protein sequence ID" value="KAH6921999.1"/>
    <property type="molecule type" value="Genomic_DNA"/>
</dbReference>
<proteinExistence type="predicted"/>
<name>A0ACB7RND3_HYAAI</name>
<sequence>MGDKRSWFKYRVCGFGPHVEQRTVEFQETLHSMQVCSWCGVVPGKPYHLSCTHMICEECFRYAEKAHVTSCLIDKKEFECKASCALLSEALGTKTVRCMNVDKGCGYTGRLMQLNRHLSGSCTLYLLECSKCGENIAYKDFVNHFKNCEGAVGVVIRAADGSSLLDDIRNASKELEQALASTSAEVRHAVGSFTEHLESLHRQLAASSEG</sequence>
<reference evidence="1" key="1">
    <citation type="submission" date="2020-05" db="EMBL/GenBank/DDBJ databases">
        <title>Large-scale comparative analyses of tick genomes elucidate their genetic diversity and vector capacities.</title>
        <authorList>
            <person name="Jia N."/>
            <person name="Wang J."/>
            <person name="Shi W."/>
            <person name="Du L."/>
            <person name="Sun Y."/>
            <person name="Zhan W."/>
            <person name="Jiang J."/>
            <person name="Wang Q."/>
            <person name="Zhang B."/>
            <person name="Ji P."/>
            <person name="Sakyi L.B."/>
            <person name="Cui X."/>
            <person name="Yuan T."/>
            <person name="Jiang B."/>
            <person name="Yang W."/>
            <person name="Lam T.T.-Y."/>
            <person name="Chang Q."/>
            <person name="Ding S."/>
            <person name="Wang X."/>
            <person name="Zhu J."/>
            <person name="Ruan X."/>
            <person name="Zhao L."/>
            <person name="Wei J."/>
            <person name="Que T."/>
            <person name="Du C."/>
            <person name="Cheng J."/>
            <person name="Dai P."/>
            <person name="Han X."/>
            <person name="Huang E."/>
            <person name="Gao Y."/>
            <person name="Liu J."/>
            <person name="Shao H."/>
            <person name="Ye R."/>
            <person name="Li L."/>
            <person name="Wei W."/>
            <person name="Wang X."/>
            <person name="Wang C."/>
            <person name="Yang T."/>
            <person name="Huo Q."/>
            <person name="Li W."/>
            <person name="Guo W."/>
            <person name="Chen H."/>
            <person name="Zhou L."/>
            <person name="Ni X."/>
            <person name="Tian J."/>
            <person name="Zhou Y."/>
            <person name="Sheng Y."/>
            <person name="Liu T."/>
            <person name="Pan Y."/>
            <person name="Xia L."/>
            <person name="Li J."/>
            <person name="Zhao F."/>
            <person name="Cao W."/>
        </authorList>
    </citation>
    <scope>NUCLEOTIDE SEQUENCE</scope>
    <source>
        <strain evidence="1">Hyas-2018</strain>
    </source>
</reference>
<protein>
    <submittedName>
        <fullName evidence="1">Uncharacterized protein</fullName>
    </submittedName>
</protein>